<organism evidence="1 2">
    <name type="scientific">Shewanella pneumatophori</name>
    <dbReference type="NCBI Taxonomy" id="314092"/>
    <lineage>
        <taxon>Bacteria</taxon>
        <taxon>Pseudomonadati</taxon>
        <taxon>Pseudomonadota</taxon>
        <taxon>Gammaproteobacteria</taxon>
        <taxon>Alteromonadales</taxon>
        <taxon>Shewanellaceae</taxon>
        <taxon>Shewanella</taxon>
    </lineage>
</organism>
<protein>
    <submittedName>
        <fullName evidence="1">Uncharacterized protein</fullName>
    </submittedName>
</protein>
<dbReference type="Proteomes" id="UP001139293">
    <property type="component" value="Unassembled WGS sequence"/>
</dbReference>
<dbReference type="AlphaFoldDB" id="A0A9X1ZAL1"/>
<dbReference type="InterPro" id="IPR054222">
    <property type="entry name" value="DUF6942"/>
</dbReference>
<dbReference type="RefSeq" id="WP_248947930.1">
    <property type="nucleotide sequence ID" value="NZ_JAKILB010000001.1"/>
</dbReference>
<reference evidence="1" key="1">
    <citation type="submission" date="2022-01" db="EMBL/GenBank/DDBJ databases">
        <title>Whole genome-based taxonomy of the Shewanellaceae.</title>
        <authorList>
            <person name="Martin-Rodriguez A.J."/>
        </authorList>
    </citation>
    <scope>NUCLEOTIDE SEQUENCE</scope>
    <source>
        <strain evidence="1">KCTC 23973</strain>
    </source>
</reference>
<evidence type="ECO:0000313" key="1">
    <source>
        <dbReference type="EMBL" id="MCL1136980.1"/>
    </source>
</evidence>
<proteinExistence type="predicted"/>
<dbReference type="Pfam" id="PF22098">
    <property type="entry name" value="DUF6942"/>
    <property type="match status" value="1"/>
</dbReference>
<gene>
    <name evidence="1" type="ORF">L2740_00105</name>
</gene>
<evidence type="ECO:0000313" key="2">
    <source>
        <dbReference type="Proteomes" id="UP001139293"/>
    </source>
</evidence>
<name>A0A9X1ZAL1_9GAMM</name>
<accession>A0A9X1ZAL1</accession>
<dbReference type="EMBL" id="JAKILB010000001">
    <property type="protein sequence ID" value="MCL1136980.1"/>
    <property type="molecule type" value="Genomic_DNA"/>
</dbReference>
<sequence>MSETQVIIGNQNATRCFYLPTAPKLAQHWLSDNVDAIPTLIAENGNHWRKIFTIMAKLSVKDNNWKHYRDTQLLKQDECIVIQASKLMPKAQQHFICGQQSAQSLSFDTSGFTSLCGSEDYISVNNELSIYLCPYLDYRQFPNKHIDNLRLKMGLLPIG</sequence>
<comment type="caution">
    <text evidence="1">The sequence shown here is derived from an EMBL/GenBank/DDBJ whole genome shotgun (WGS) entry which is preliminary data.</text>
</comment>
<keyword evidence="2" id="KW-1185">Reference proteome</keyword>